<evidence type="ECO:0000313" key="3">
    <source>
        <dbReference type="Proteomes" id="UP000193411"/>
    </source>
</evidence>
<reference evidence="2 3" key="1">
    <citation type="submission" date="2016-07" db="EMBL/GenBank/DDBJ databases">
        <title>Pervasive Adenine N6-methylation of Active Genes in Fungi.</title>
        <authorList>
            <consortium name="DOE Joint Genome Institute"/>
            <person name="Mondo S.J."/>
            <person name="Dannebaum R.O."/>
            <person name="Kuo R.C."/>
            <person name="Labutti K."/>
            <person name="Haridas S."/>
            <person name="Kuo A."/>
            <person name="Salamov A."/>
            <person name="Ahrendt S.R."/>
            <person name="Lipzen A."/>
            <person name="Sullivan W."/>
            <person name="Andreopoulos W.B."/>
            <person name="Clum A."/>
            <person name="Lindquist E."/>
            <person name="Daum C."/>
            <person name="Ramamoorthy G.K."/>
            <person name="Gryganskyi A."/>
            <person name="Culley D."/>
            <person name="Magnuson J.K."/>
            <person name="James T.Y."/>
            <person name="O'Malley M.A."/>
            <person name="Stajich J.E."/>
            <person name="Spatafora J.W."/>
            <person name="Visel A."/>
            <person name="Grigoriev I.V."/>
        </authorList>
    </citation>
    <scope>NUCLEOTIDE SEQUENCE [LARGE SCALE GENOMIC DNA]</scope>
    <source>
        <strain evidence="2 3">PL171</strain>
    </source>
</reference>
<feature type="compositionally biased region" description="Polar residues" evidence="1">
    <location>
        <begin position="193"/>
        <end position="203"/>
    </location>
</feature>
<feature type="region of interest" description="Disordered" evidence="1">
    <location>
        <begin position="155"/>
        <end position="206"/>
    </location>
</feature>
<dbReference type="AlphaFoldDB" id="A0A1Y2HRN7"/>
<proteinExistence type="predicted"/>
<comment type="caution">
    <text evidence="2">The sequence shown here is derived from an EMBL/GenBank/DDBJ whole genome shotgun (WGS) entry which is preliminary data.</text>
</comment>
<keyword evidence="3" id="KW-1185">Reference proteome</keyword>
<feature type="compositionally biased region" description="Low complexity" evidence="1">
    <location>
        <begin position="42"/>
        <end position="53"/>
    </location>
</feature>
<feature type="region of interest" description="Disordered" evidence="1">
    <location>
        <begin position="268"/>
        <end position="296"/>
    </location>
</feature>
<gene>
    <name evidence="2" type="ORF">BCR44DRAFT_1042411</name>
</gene>
<feature type="compositionally biased region" description="Low complexity" evidence="1">
    <location>
        <begin position="158"/>
        <end position="171"/>
    </location>
</feature>
<evidence type="ECO:0000256" key="1">
    <source>
        <dbReference type="SAM" id="MobiDB-lite"/>
    </source>
</evidence>
<dbReference type="Proteomes" id="UP000193411">
    <property type="component" value="Unassembled WGS sequence"/>
</dbReference>
<protein>
    <submittedName>
        <fullName evidence="2">Uncharacterized protein</fullName>
    </submittedName>
</protein>
<dbReference type="EMBL" id="MCFL01000013">
    <property type="protein sequence ID" value="ORZ37260.1"/>
    <property type="molecule type" value="Genomic_DNA"/>
</dbReference>
<organism evidence="2 3">
    <name type="scientific">Catenaria anguillulae PL171</name>
    <dbReference type="NCBI Taxonomy" id="765915"/>
    <lineage>
        <taxon>Eukaryota</taxon>
        <taxon>Fungi</taxon>
        <taxon>Fungi incertae sedis</taxon>
        <taxon>Blastocladiomycota</taxon>
        <taxon>Blastocladiomycetes</taxon>
        <taxon>Blastocladiales</taxon>
        <taxon>Catenariaceae</taxon>
        <taxon>Catenaria</taxon>
    </lineage>
</organism>
<name>A0A1Y2HRN7_9FUNG</name>
<feature type="compositionally biased region" description="Low complexity" evidence="1">
    <location>
        <begin position="84"/>
        <end position="97"/>
    </location>
</feature>
<evidence type="ECO:0000313" key="2">
    <source>
        <dbReference type="EMBL" id="ORZ37260.1"/>
    </source>
</evidence>
<sequence>MARNRKQRRAAERKAGAGAGTKTNGNAAAATTPSSELSVTGPAPATAASSSAPRMTNGGDLSRSSSTGSMGQAAVGMDAATPPTLRRAASSSSTTKAGRAKAKDLLPPSPFSPESPVSPTTGSSQGAAAPGLRSAAETSIDTLDDYIPALLATARKGSPAPAATSRSSATESPPPPASYPDPYEHPVAKSPVSPASNVTQSDQAGDASSILRTSILDPPTVTTLFATRTQIASPPIQLTADGKLASRTSLPQALAQARTALVASTYTSSLSSSLPPPHTQTKALGTRPPAGFTWHMRADPSCPAWASVGP</sequence>
<feature type="region of interest" description="Disordered" evidence="1">
    <location>
        <begin position="1"/>
        <end position="136"/>
    </location>
</feature>
<feature type="compositionally biased region" description="Low complexity" evidence="1">
    <location>
        <begin position="20"/>
        <end position="32"/>
    </location>
</feature>
<accession>A0A1Y2HRN7</accession>